<organism evidence="5 6">
    <name type="scientific">Acetoanaerobium noterae</name>
    <dbReference type="NCBI Taxonomy" id="745369"/>
    <lineage>
        <taxon>Bacteria</taxon>
        <taxon>Bacillati</taxon>
        <taxon>Bacillota</taxon>
        <taxon>Clostridia</taxon>
        <taxon>Peptostreptococcales</taxon>
        <taxon>Filifactoraceae</taxon>
        <taxon>Acetoanaerobium</taxon>
    </lineage>
</organism>
<dbReference type="InterPro" id="IPR052155">
    <property type="entry name" value="Biofilm_reg_signaling"/>
</dbReference>
<keyword evidence="1" id="KW-0175">Coiled coil</keyword>
<keyword evidence="6" id="KW-1185">Reference proteome</keyword>
<evidence type="ECO:0000256" key="2">
    <source>
        <dbReference type="SAM" id="Phobius"/>
    </source>
</evidence>
<dbReference type="SMART" id="SM00052">
    <property type="entry name" value="EAL"/>
    <property type="match status" value="1"/>
</dbReference>
<reference evidence="6" key="1">
    <citation type="submission" date="2017-02" db="EMBL/GenBank/DDBJ databases">
        <authorList>
            <person name="Varghese N."/>
            <person name="Submissions S."/>
        </authorList>
    </citation>
    <scope>NUCLEOTIDE SEQUENCE [LARGE SCALE GENOMIC DNA]</scope>
    <source>
        <strain evidence="6">ATCC 35199</strain>
    </source>
</reference>
<dbReference type="AlphaFoldDB" id="A0A1T5A769"/>
<dbReference type="CDD" id="cd01948">
    <property type="entry name" value="EAL"/>
    <property type="match status" value="1"/>
</dbReference>
<dbReference type="PANTHER" id="PTHR44757:SF2">
    <property type="entry name" value="BIOFILM ARCHITECTURE MAINTENANCE PROTEIN MBAA"/>
    <property type="match status" value="1"/>
</dbReference>
<keyword evidence="2" id="KW-0812">Transmembrane</keyword>
<dbReference type="OrthoDB" id="9759607at2"/>
<dbReference type="SUPFAM" id="SSF55073">
    <property type="entry name" value="Nucleotide cyclase"/>
    <property type="match status" value="1"/>
</dbReference>
<feature type="coiled-coil region" evidence="1">
    <location>
        <begin position="377"/>
        <end position="407"/>
    </location>
</feature>
<dbReference type="CDD" id="cd01949">
    <property type="entry name" value="GGDEF"/>
    <property type="match status" value="1"/>
</dbReference>
<dbReference type="InterPro" id="IPR007487">
    <property type="entry name" value="ABC_transpt-TYRBP-like"/>
</dbReference>
<keyword evidence="2" id="KW-0472">Membrane</keyword>
<dbReference type="Gene3D" id="3.40.50.2300">
    <property type="match status" value="2"/>
</dbReference>
<dbReference type="Pfam" id="PF04392">
    <property type="entry name" value="ABC_sub_bind"/>
    <property type="match status" value="1"/>
</dbReference>
<feature type="domain" description="GGDEF" evidence="4">
    <location>
        <begin position="440"/>
        <end position="571"/>
    </location>
</feature>
<sequence>MLSIRPRVALLIIVMMALIVSQFENSYSLSQSRVEQEKHILVLNSYHRGFKWTDDTVTSFLETLESLSPEHKYAFYIEYLDWKKYPTQKNIENMYANLRYKYGSKPIDLIVATDDKALELAIDYRQEQLKNIPIVFTGVSQGSFKLLSNDEENITGVIENIDLAPTIQIAKLLKPDFNKIYTIHDFTESGIAMNKDVSSTVKSIDASLNCIALPPMAVDDIIASVKELPSDSIVLITTYYRDAQGLIVENSEFASLISKYSNVPVFSLYDFYLGYGVIGGAVLQGSKQGEFAAKLANDYFDDKELKSLTPVVDPKTEVIVDYNEITKYKVDINKLPKDTVILNKPLSFKESNPEAYYLVMTVIFLLIILVLSLIYYTRRLIRTKRQLESQNEELHDLYEQIYNSEEELKKLVYFDSLTKLPNRIALTNDIQEHVKQQESITAALMIIDIDNFKYINDTLGHHFGDEFLIEIAKIFLNLSSQSIRVYRIGGDEFAFLVTASMPQIEIAAQEIMNCFHKPIYMDKIKIHTTLSMGIAVYPFAGKTVQQLLKNADIAMYEAKQRGKERYVFFDDVMNYRIIEKTKIEHNLQFALDNKEFMLYFQPQYKTSNDKISGFEALIRWKSRELGMVPPNDFIKIAEESQKIVAIGKWVFVNSCDFASKLIKRGYKDIKVSVNISIVQLIQDDFTDFILATIESKNLDFKLIELEITETVLIRSVQEAYTKLETLRSKGVSISLDDFGTGYSSLSYLQNLPITTLKMDRAFVEDITKNTITENLASFIISMAHKLNLEVIAEGVETKLQLDTLKKYNCDKVQGYYYSKPVPEEQAFLLLESKGVDRNLQDGYN</sequence>
<dbReference type="PROSITE" id="PS50887">
    <property type="entry name" value="GGDEF"/>
    <property type="match status" value="1"/>
</dbReference>
<dbReference type="InterPro" id="IPR043128">
    <property type="entry name" value="Rev_trsase/Diguanyl_cyclase"/>
</dbReference>
<dbReference type="Pfam" id="PF00563">
    <property type="entry name" value="EAL"/>
    <property type="match status" value="1"/>
</dbReference>
<dbReference type="Pfam" id="PF00990">
    <property type="entry name" value="GGDEF"/>
    <property type="match status" value="1"/>
</dbReference>
<feature type="domain" description="EAL" evidence="3">
    <location>
        <begin position="580"/>
        <end position="834"/>
    </location>
</feature>
<dbReference type="InterPro" id="IPR001633">
    <property type="entry name" value="EAL_dom"/>
</dbReference>
<name>A0A1T5A769_9FIRM</name>
<protein>
    <submittedName>
        <fullName evidence="5">Diguanylate cyclase (GGDEF) domain-containing protein</fullName>
    </submittedName>
</protein>
<dbReference type="NCBIfam" id="TIGR00254">
    <property type="entry name" value="GGDEF"/>
    <property type="match status" value="1"/>
</dbReference>
<evidence type="ECO:0000259" key="3">
    <source>
        <dbReference type="PROSITE" id="PS50883"/>
    </source>
</evidence>
<proteinExistence type="predicted"/>
<keyword evidence="2" id="KW-1133">Transmembrane helix</keyword>
<dbReference type="InterPro" id="IPR029787">
    <property type="entry name" value="Nucleotide_cyclase"/>
</dbReference>
<dbReference type="Gene3D" id="3.30.70.270">
    <property type="match status" value="1"/>
</dbReference>
<feature type="transmembrane region" description="Helical" evidence="2">
    <location>
        <begin position="355"/>
        <end position="376"/>
    </location>
</feature>
<dbReference type="EMBL" id="FUYN01000001">
    <property type="protein sequence ID" value="SKB30778.1"/>
    <property type="molecule type" value="Genomic_DNA"/>
</dbReference>
<evidence type="ECO:0000259" key="4">
    <source>
        <dbReference type="PROSITE" id="PS50887"/>
    </source>
</evidence>
<dbReference type="PROSITE" id="PS50883">
    <property type="entry name" value="EAL"/>
    <property type="match status" value="1"/>
</dbReference>
<dbReference type="RefSeq" id="WP_159446383.1">
    <property type="nucleotide sequence ID" value="NZ_FUYN01000001.1"/>
</dbReference>
<dbReference type="PANTHER" id="PTHR44757">
    <property type="entry name" value="DIGUANYLATE CYCLASE DGCP"/>
    <property type="match status" value="1"/>
</dbReference>
<dbReference type="InterPro" id="IPR000160">
    <property type="entry name" value="GGDEF_dom"/>
</dbReference>
<dbReference type="SUPFAM" id="SSF141868">
    <property type="entry name" value="EAL domain-like"/>
    <property type="match status" value="1"/>
</dbReference>
<evidence type="ECO:0000313" key="6">
    <source>
        <dbReference type="Proteomes" id="UP000243406"/>
    </source>
</evidence>
<gene>
    <name evidence="5" type="ORF">SAMN02745120_0829</name>
</gene>
<dbReference type="Proteomes" id="UP000243406">
    <property type="component" value="Unassembled WGS sequence"/>
</dbReference>
<dbReference type="InterPro" id="IPR035919">
    <property type="entry name" value="EAL_sf"/>
</dbReference>
<evidence type="ECO:0000313" key="5">
    <source>
        <dbReference type="EMBL" id="SKB30778.1"/>
    </source>
</evidence>
<evidence type="ECO:0000256" key="1">
    <source>
        <dbReference type="SAM" id="Coils"/>
    </source>
</evidence>
<dbReference type="SMART" id="SM00267">
    <property type="entry name" value="GGDEF"/>
    <property type="match status" value="1"/>
</dbReference>
<accession>A0A1T5A769</accession>
<dbReference type="Gene3D" id="3.20.20.450">
    <property type="entry name" value="EAL domain"/>
    <property type="match status" value="1"/>
</dbReference>